<protein>
    <submittedName>
        <fullName evidence="1">Uncharacterized protein</fullName>
    </submittedName>
</protein>
<dbReference type="EMBL" id="PFAJ01000036">
    <property type="protein sequence ID" value="PIR97201.1"/>
    <property type="molecule type" value="Genomic_DNA"/>
</dbReference>
<comment type="caution">
    <text evidence="1">The sequence shown here is derived from an EMBL/GenBank/DDBJ whole genome shotgun (WGS) entry which is preliminary data.</text>
</comment>
<organism evidence="1 2">
    <name type="scientific">Candidatus Doudnabacteria bacterium CG10_big_fil_rev_8_21_14_0_10_41_10</name>
    <dbReference type="NCBI Taxonomy" id="1974551"/>
    <lineage>
        <taxon>Bacteria</taxon>
        <taxon>Candidatus Doudnaibacteriota</taxon>
    </lineage>
</organism>
<gene>
    <name evidence="1" type="ORF">COT91_02600</name>
</gene>
<accession>A0A2H0VDP6</accession>
<sequence length="108" mass="12624">MLNINRALKQTRFCLTLTDLGPEEFLDFLPGFTEALKRKKKRGYESNPDHERSIEVDRKGFVPSASDKLFFVLFYDKCYPTYNVGTFFYNCNSSNAMKRQKYLSGILE</sequence>
<reference evidence="2" key="1">
    <citation type="submission" date="2017-09" db="EMBL/GenBank/DDBJ databases">
        <title>Depth-based differentiation of microbial function through sediment-hosted aquifers and enrichment of novel symbionts in the deep terrestrial subsurface.</title>
        <authorList>
            <person name="Probst A.J."/>
            <person name="Ladd B."/>
            <person name="Jarett J.K."/>
            <person name="Geller-Mcgrath D.E."/>
            <person name="Sieber C.M.K."/>
            <person name="Emerson J.B."/>
            <person name="Anantharaman K."/>
            <person name="Thomas B.C."/>
            <person name="Malmstrom R."/>
            <person name="Stieglmeier M."/>
            <person name="Klingl A."/>
            <person name="Woyke T."/>
            <person name="Ryan C.M."/>
            <person name="Banfield J.F."/>
        </authorList>
    </citation>
    <scope>NUCLEOTIDE SEQUENCE [LARGE SCALE GENOMIC DNA]</scope>
</reference>
<evidence type="ECO:0000313" key="2">
    <source>
        <dbReference type="Proteomes" id="UP000230557"/>
    </source>
</evidence>
<name>A0A2H0VDP6_9BACT</name>
<dbReference type="Proteomes" id="UP000230557">
    <property type="component" value="Unassembled WGS sequence"/>
</dbReference>
<proteinExistence type="predicted"/>
<evidence type="ECO:0000313" key="1">
    <source>
        <dbReference type="EMBL" id="PIR97201.1"/>
    </source>
</evidence>
<dbReference type="AlphaFoldDB" id="A0A2H0VDP6"/>